<dbReference type="Proteomes" id="UP000572377">
    <property type="component" value="Unassembled WGS sequence"/>
</dbReference>
<evidence type="ECO:0000256" key="1">
    <source>
        <dbReference type="ARBA" id="ARBA00004418"/>
    </source>
</evidence>
<evidence type="ECO:0000259" key="6">
    <source>
        <dbReference type="Pfam" id="PF00496"/>
    </source>
</evidence>
<reference evidence="7 8" key="1">
    <citation type="submission" date="2020-05" db="EMBL/GenBank/DDBJ databases">
        <title>Gimesia benthica sp. nov., a novel planctomycete isolated from a deep-sea water sample of the Northwest Indian Ocean.</title>
        <authorList>
            <person name="Wang J."/>
            <person name="Ruan C."/>
            <person name="Song L."/>
            <person name="Zhu Y."/>
            <person name="Li A."/>
            <person name="Zheng X."/>
            <person name="Wang L."/>
            <person name="Lu Z."/>
            <person name="Huang Y."/>
            <person name="Du W."/>
            <person name="Zhou Y."/>
            <person name="Huang L."/>
            <person name="Dai X."/>
        </authorList>
    </citation>
    <scope>NUCLEOTIDE SEQUENCE [LARGE SCALE GENOMIC DNA]</scope>
    <source>
        <strain evidence="7 8">YYQ-30</strain>
    </source>
</reference>
<dbReference type="Gene3D" id="3.90.76.10">
    <property type="entry name" value="Dipeptide-binding Protein, Domain 1"/>
    <property type="match status" value="1"/>
</dbReference>
<feature type="domain" description="Solute-binding protein family 5" evidence="6">
    <location>
        <begin position="103"/>
        <end position="448"/>
    </location>
</feature>
<dbReference type="InterPro" id="IPR039424">
    <property type="entry name" value="SBP_5"/>
</dbReference>
<dbReference type="PANTHER" id="PTHR30290:SF10">
    <property type="entry name" value="PERIPLASMIC OLIGOPEPTIDE-BINDING PROTEIN-RELATED"/>
    <property type="match status" value="1"/>
</dbReference>
<comment type="similarity">
    <text evidence="2">Belongs to the bacterial solute-binding protein 5 family.</text>
</comment>
<dbReference type="AlphaFoldDB" id="A0A849L2V9"/>
<keyword evidence="5" id="KW-0812">Transmembrane</keyword>
<dbReference type="Gene3D" id="3.10.105.10">
    <property type="entry name" value="Dipeptide-binding Protein, Domain 3"/>
    <property type="match status" value="1"/>
</dbReference>
<dbReference type="InterPro" id="IPR030678">
    <property type="entry name" value="Peptide/Ni-bd"/>
</dbReference>
<dbReference type="InterPro" id="IPR006311">
    <property type="entry name" value="TAT_signal"/>
</dbReference>
<dbReference type="Gene3D" id="3.40.190.10">
    <property type="entry name" value="Periplasmic binding protein-like II"/>
    <property type="match status" value="1"/>
</dbReference>
<accession>A0A849L2V9</accession>
<dbReference type="GO" id="GO:1904680">
    <property type="term" value="F:peptide transmembrane transporter activity"/>
    <property type="evidence" value="ECO:0007669"/>
    <property type="project" value="TreeGrafter"/>
</dbReference>
<feature type="transmembrane region" description="Helical" evidence="5">
    <location>
        <begin position="27"/>
        <end position="46"/>
    </location>
</feature>
<keyword evidence="4" id="KW-0732">Signal</keyword>
<dbReference type="RefSeq" id="WP_171324550.1">
    <property type="nucleotide sequence ID" value="NZ_JABFBC010000001.1"/>
</dbReference>
<dbReference type="CDD" id="cd08503">
    <property type="entry name" value="PBP2_NikA_DppA_OppA_like_17"/>
    <property type="match status" value="1"/>
</dbReference>
<protein>
    <submittedName>
        <fullName evidence="7">ABC transporter substrate-binding protein</fullName>
    </submittedName>
</protein>
<dbReference type="PROSITE" id="PS51318">
    <property type="entry name" value="TAT"/>
    <property type="match status" value="1"/>
</dbReference>
<keyword evidence="8" id="KW-1185">Reference proteome</keyword>
<gene>
    <name evidence="7" type="ORF">HMH01_09275</name>
</gene>
<comment type="subcellular location">
    <subcellularLocation>
        <location evidence="1">Periplasm</location>
    </subcellularLocation>
</comment>
<dbReference type="InterPro" id="IPR000914">
    <property type="entry name" value="SBP_5_dom"/>
</dbReference>
<dbReference type="SUPFAM" id="SSF53850">
    <property type="entry name" value="Periplasmic binding protein-like II"/>
    <property type="match status" value="1"/>
</dbReference>
<evidence type="ECO:0000256" key="4">
    <source>
        <dbReference type="ARBA" id="ARBA00022729"/>
    </source>
</evidence>
<name>A0A849L2V9_9RHOB</name>
<evidence type="ECO:0000256" key="2">
    <source>
        <dbReference type="ARBA" id="ARBA00005695"/>
    </source>
</evidence>
<dbReference type="GO" id="GO:0043190">
    <property type="term" value="C:ATP-binding cassette (ABC) transporter complex"/>
    <property type="evidence" value="ECO:0007669"/>
    <property type="project" value="InterPro"/>
</dbReference>
<dbReference type="Pfam" id="PF00496">
    <property type="entry name" value="SBP_bac_5"/>
    <property type="match status" value="1"/>
</dbReference>
<organism evidence="7 8">
    <name type="scientific">Halovulum dunhuangense</name>
    <dbReference type="NCBI Taxonomy" id="1505036"/>
    <lineage>
        <taxon>Bacteria</taxon>
        <taxon>Pseudomonadati</taxon>
        <taxon>Pseudomonadota</taxon>
        <taxon>Alphaproteobacteria</taxon>
        <taxon>Rhodobacterales</taxon>
        <taxon>Paracoccaceae</taxon>
        <taxon>Halovulum</taxon>
    </lineage>
</organism>
<evidence type="ECO:0000313" key="7">
    <source>
        <dbReference type="EMBL" id="NNU80625.1"/>
    </source>
</evidence>
<evidence type="ECO:0000256" key="5">
    <source>
        <dbReference type="SAM" id="Phobius"/>
    </source>
</evidence>
<dbReference type="GO" id="GO:0015833">
    <property type="term" value="P:peptide transport"/>
    <property type="evidence" value="ECO:0007669"/>
    <property type="project" value="TreeGrafter"/>
</dbReference>
<keyword evidence="5" id="KW-0472">Membrane</keyword>
<dbReference type="GO" id="GO:0030288">
    <property type="term" value="C:outer membrane-bounded periplasmic space"/>
    <property type="evidence" value="ECO:0007669"/>
    <property type="project" value="UniProtKB-ARBA"/>
</dbReference>
<keyword evidence="5" id="KW-1133">Transmembrane helix</keyword>
<evidence type="ECO:0000256" key="3">
    <source>
        <dbReference type="ARBA" id="ARBA00022448"/>
    </source>
</evidence>
<evidence type="ECO:0000313" key="8">
    <source>
        <dbReference type="Proteomes" id="UP000572377"/>
    </source>
</evidence>
<proteinExistence type="inferred from homology"/>
<sequence length="535" mass="58769">MTSPETDRILARMIEAARRRRLGRRGFMQGALATGMGVGAATGLWTGQVMAQTPKRGGIFRVGINDGNTGDQLDPGLIQSIFEIQISHCHRSWLTEITDTNQLGPDLATGWSAAEGAAEWRFELARDVTFHSGRALTAADVVASLNHHRGAQSTSAAASLLADVTDVRADGDHAVIITLAAGNADLPYLLSDYHIQICPANEDGSIDWQSGDGTGPYRIVSYEPGVGAELERHEGWHREGAWFDGIRLTVLNDPNARQTALVTGEVDAIATVDLKTVGLLQNAPGIQIDDVASGAHVTMPMFCDVAPFDNLDVRLAMKYAINREELIEKILFGYGSLGNDHPIAPSLPYWADLPQREYDPERARFHMDRAGLGPITVDLSTTDSVLAGGVDLCVLFAEQARAAGITINVVREPADGYWSNVWLKKPFSLISWGARPTPDVMFSLAYKADAAWNESHWQNERFNELLALAKAELDDTKRAEMYAEMQLLCRDDGGTIVPFFQNRVMARRDNVMHGPNIASNWEMDGARAYHRWWFA</sequence>
<dbReference type="PANTHER" id="PTHR30290">
    <property type="entry name" value="PERIPLASMIC BINDING COMPONENT OF ABC TRANSPORTER"/>
    <property type="match status" value="1"/>
</dbReference>
<comment type="caution">
    <text evidence="7">The sequence shown here is derived from an EMBL/GenBank/DDBJ whole genome shotgun (WGS) entry which is preliminary data.</text>
</comment>
<keyword evidence="3" id="KW-0813">Transport</keyword>
<dbReference type="PIRSF" id="PIRSF002741">
    <property type="entry name" value="MppA"/>
    <property type="match status" value="1"/>
</dbReference>
<dbReference type="EMBL" id="JABFBC010000001">
    <property type="protein sequence ID" value="NNU80625.1"/>
    <property type="molecule type" value="Genomic_DNA"/>
</dbReference>